<proteinExistence type="predicted"/>
<accession>A0A0F9KA95</accession>
<gene>
    <name evidence="1" type="ORF">LCGC14_1429020</name>
</gene>
<sequence>MSVVPEFVYNSKSNFSSLKKKERKGRCAKLKNDRKAYKKITPLNFVRDKYHCPKCKRTEFVDYGKTVECTTCLIEFDKELLGKIPDDEILSLQEIKGVLDEFEELKDPEKVRKFFDSLSDDLD</sequence>
<protein>
    <submittedName>
        <fullName evidence="1">Uncharacterized protein</fullName>
    </submittedName>
</protein>
<name>A0A0F9KA95_9ZZZZ</name>
<reference evidence="1" key="1">
    <citation type="journal article" date="2015" name="Nature">
        <title>Complex archaea that bridge the gap between prokaryotes and eukaryotes.</title>
        <authorList>
            <person name="Spang A."/>
            <person name="Saw J.H."/>
            <person name="Jorgensen S.L."/>
            <person name="Zaremba-Niedzwiedzka K."/>
            <person name="Martijn J."/>
            <person name="Lind A.E."/>
            <person name="van Eijk R."/>
            <person name="Schleper C."/>
            <person name="Guy L."/>
            <person name="Ettema T.J."/>
        </authorList>
    </citation>
    <scope>NUCLEOTIDE SEQUENCE</scope>
</reference>
<evidence type="ECO:0000313" key="1">
    <source>
        <dbReference type="EMBL" id="KKM71596.1"/>
    </source>
</evidence>
<dbReference type="EMBL" id="LAZR01009608">
    <property type="protein sequence ID" value="KKM71596.1"/>
    <property type="molecule type" value="Genomic_DNA"/>
</dbReference>
<comment type="caution">
    <text evidence="1">The sequence shown here is derived from an EMBL/GenBank/DDBJ whole genome shotgun (WGS) entry which is preliminary data.</text>
</comment>
<dbReference type="AlphaFoldDB" id="A0A0F9KA95"/>
<organism evidence="1">
    <name type="scientific">marine sediment metagenome</name>
    <dbReference type="NCBI Taxonomy" id="412755"/>
    <lineage>
        <taxon>unclassified sequences</taxon>
        <taxon>metagenomes</taxon>
        <taxon>ecological metagenomes</taxon>
    </lineage>
</organism>